<dbReference type="InterPro" id="IPR036388">
    <property type="entry name" value="WH-like_DNA-bd_sf"/>
</dbReference>
<evidence type="ECO:0000313" key="5">
    <source>
        <dbReference type="Proteomes" id="UP000198901"/>
    </source>
</evidence>
<dbReference type="GO" id="GO:0003677">
    <property type="term" value="F:DNA binding"/>
    <property type="evidence" value="ECO:0007669"/>
    <property type="project" value="InterPro"/>
</dbReference>
<dbReference type="STRING" id="563176.SAMN04488090_3115"/>
<reference evidence="4 5" key="1">
    <citation type="submission" date="2016-10" db="EMBL/GenBank/DDBJ databases">
        <authorList>
            <person name="de Groot N.N."/>
        </authorList>
    </citation>
    <scope>NUCLEOTIDE SEQUENCE [LARGE SCALE GENOMIC DNA]</scope>
    <source>
        <strain evidence="4 5">DSM 21668</strain>
    </source>
</reference>
<dbReference type="Pfam" id="PF04542">
    <property type="entry name" value="Sigma70_r2"/>
    <property type="match status" value="1"/>
</dbReference>
<dbReference type="EMBL" id="FNGS01000005">
    <property type="protein sequence ID" value="SDM28615.1"/>
    <property type="molecule type" value="Genomic_DNA"/>
</dbReference>
<feature type="domain" description="RNA polymerase sigma factor 70 region 4 type 2" evidence="3">
    <location>
        <begin position="109"/>
        <end position="160"/>
    </location>
</feature>
<keyword evidence="5" id="KW-1185">Reference proteome</keyword>
<dbReference type="OrthoDB" id="3211555at2"/>
<comment type="subunit">
    <text evidence="1">Interacts transiently with the RNA polymerase catalytic core formed by RpoA, RpoB, RpoC and RpoZ (2 alpha, 1 beta, 1 beta' and 1 omega subunit) to form the RNA polymerase holoenzyme that can initiate transcription.</text>
</comment>
<evidence type="ECO:0000313" key="4">
    <source>
        <dbReference type="EMBL" id="SDM28615.1"/>
    </source>
</evidence>
<dbReference type="GO" id="GO:0006352">
    <property type="term" value="P:DNA-templated transcription initiation"/>
    <property type="evidence" value="ECO:0007669"/>
    <property type="project" value="InterPro"/>
</dbReference>
<evidence type="ECO:0000256" key="1">
    <source>
        <dbReference type="ARBA" id="ARBA00011344"/>
    </source>
</evidence>
<name>A0A1G9S1J8_9BACT</name>
<dbReference type="Gene3D" id="1.10.1740.10">
    <property type="match status" value="1"/>
</dbReference>
<dbReference type="InterPro" id="IPR013249">
    <property type="entry name" value="RNA_pol_sigma70_r4_t2"/>
</dbReference>
<dbReference type="PANTHER" id="PTHR30173">
    <property type="entry name" value="SIGMA 19 FACTOR"/>
    <property type="match status" value="1"/>
</dbReference>
<dbReference type="Gene3D" id="3.10.450.50">
    <property type="match status" value="1"/>
</dbReference>
<protein>
    <submittedName>
        <fullName evidence="4">RNA polymerase sigma-70 factor, ECF subfamily</fullName>
    </submittedName>
</protein>
<dbReference type="InterPro" id="IPR007627">
    <property type="entry name" value="RNA_pol_sigma70_r2"/>
</dbReference>
<proteinExistence type="predicted"/>
<dbReference type="InterPro" id="IPR052704">
    <property type="entry name" value="ECF_Sigma-70_Domain"/>
</dbReference>
<feature type="domain" description="RNA polymerase sigma-70 region 2" evidence="2">
    <location>
        <begin position="16"/>
        <end position="78"/>
    </location>
</feature>
<dbReference type="SUPFAM" id="SSF88659">
    <property type="entry name" value="Sigma3 and sigma4 domains of RNA polymerase sigma factors"/>
    <property type="match status" value="1"/>
</dbReference>
<dbReference type="Pfam" id="PF08281">
    <property type="entry name" value="Sigma70_r4_2"/>
    <property type="match status" value="1"/>
</dbReference>
<dbReference type="RefSeq" id="WP_093204068.1">
    <property type="nucleotide sequence ID" value="NZ_FNGS01000005.1"/>
</dbReference>
<dbReference type="SUPFAM" id="SSF54427">
    <property type="entry name" value="NTF2-like"/>
    <property type="match status" value="1"/>
</dbReference>
<dbReference type="InterPro" id="IPR013324">
    <property type="entry name" value="RNA_pol_sigma_r3/r4-like"/>
</dbReference>
<evidence type="ECO:0000259" key="3">
    <source>
        <dbReference type="Pfam" id="PF08281"/>
    </source>
</evidence>
<dbReference type="NCBIfam" id="TIGR02937">
    <property type="entry name" value="sigma70-ECF"/>
    <property type="match status" value="1"/>
</dbReference>
<dbReference type="PANTHER" id="PTHR30173:SF36">
    <property type="entry name" value="ECF RNA POLYMERASE SIGMA FACTOR SIGJ"/>
    <property type="match status" value="1"/>
</dbReference>
<dbReference type="SUPFAM" id="SSF88946">
    <property type="entry name" value="Sigma2 domain of RNA polymerase sigma factors"/>
    <property type="match status" value="1"/>
</dbReference>
<evidence type="ECO:0000259" key="2">
    <source>
        <dbReference type="Pfam" id="PF04542"/>
    </source>
</evidence>
<accession>A0A1G9S1J8</accession>
<dbReference type="Gene3D" id="1.10.10.10">
    <property type="entry name" value="Winged helix-like DNA-binding domain superfamily/Winged helix DNA-binding domain"/>
    <property type="match status" value="1"/>
</dbReference>
<dbReference type="InterPro" id="IPR014284">
    <property type="entry name" value="RNA_pol_sigma-70_dom"/>
</dbReference>
<dbReference type="InterPro" id="IPR013325">
    <property type="entry name" value="RNA_pol_sigma_r2"/>
</dbReference>
<dbReference type="GO" id="GO:0016987">
    <property type="term" value="F:sigma factor activity"/>
    <property type="evidence" value="ECO:0007669"/>
    <property type="project" value="InterPro"/>
</dbReference>
<organism evidence="4 5">
    <name type="scientific">Siphonobacter aquaeclarae</name>
    <dbReference type="NCBI Taxonomy" id="563176"/>
    <lineage>
        <taxon>Bacteria</taxon>
        <taxon>Pseudomonadati</taxon>
        <taxon>Bacteroidota</taxon>
        <taxon>Cytophagia</taxon>
        <taxon>Cytophagales</taxon>
        <taxon>Cytophagaceae</taxon>
        <taxon>Siphonobacter</taxon>
    </lineage>
</organism>
<dbReference type="Proteomes" id="UP000198901">
    <property type="component" value="Unassembled WGS sequence"/>
</dbReference>
<dbReference type="CDD" id="cd06171">
    <property type="entry name" value="Sigma70_r4"/>
    <property type="match status" value="1"/>
</dbReference>
<dbReference type="AlphaFoldDB" id="A0A1G9S1J8"/>
<dbReference type="InterPro" id="IPR032710">
    <property type="entry name" value="NTF2-like_dom_sf"/>
</dbReference>
<gene>
    <name evidence="4" type="ORF">SAMN04488090_3115</name>
</gene>
<sequence length="297" mass="33553">MEITAVRDGIEQFAGSLRPVLVHYAYAITGSRETARDLVQDAFLRLLEQPDRPVRDIWNYLIRTVIHLSVNEVKRSNRVSGYPGIWLPEPVATESADGALKQSDILSYSLLALLEKLDPRQRAVFVLREAFDFEHAEIADILGFSAANSRQLVSRAKKRLTTPYLPDSKHITIPEGYLEALRSGDIERLKGFFHEDIRSVSDGGGKVPAARRPVVGRDDVAAFVSGIFHKFRRRLVAATVNHQPALLFFNDDKLVTCQVFQIYNNLIINTYFLRNPEKLRELEYAVVTSGRVELSSC</sequence>